<dbReference type="AlphaFoldDB" id="A0A919ATN9"/>
<keyword evidence="4" id="KW-1185">Reference proteome</keyword>
<protein>
    <recommendedName>
        <fullName evidence="2">HTH luxR-type domain-containing protein</fullName>
    </recommendedName>
</protein>
<dbReference type="RefSeq" id="WP_190127486.1">
    <property type="nucleotide sequence ID" value="NZ_BNBD01000001.1"/>
</dbReference>
<gene>
    <name evidence="3" type="ORF">GCM10010218_02840</name>
</gene>
<feature type="compositionally biased region" description="Basic and acidic residues" evidence="1">
    <location>
        <begin position="8"/>
        <end position="28"/>
    </location>
</feature>
<dbReference type="InterPro" id="IPR000792">
    <property type="entry name" value="Tscrpt_reg_LuxR_C"/>
</dbReference>
<dbReference type="InterPro" id="IPR036388">
    <property type="entry name" value="WH-like_DNA-bd_sf"/>
</dbReference>
<dbReference type="Gene3D" id="1.10.10.10">
    <property type="entry name" value="Winged helix-like DNA-binding domain superfamily/Winged helix DNA-binding domain"/>
    <property type="match status" value="1"/>
</dbReference>
<sequence length="231" mass="24415">MLTATETEAGRRAAHGETPGERGDGRGRMEVVTGVEAVTRQLARLRLGAVNEVCAMLTEASGELTERPWAAPPPAPGAVPQRTVVERAAPGAVPGGALLRVVDRIPAELVIADRRGALLPLVSGTTECAALLVGPGPLLNRLVDLFEDLWHEGRPPLPVPPLPVTAAPDALDLRVLDLLLAGLTDASAAKQLGVGLRTVQRRVKRLMELAGVTTRLQLGWYAAEQGWAVRD</sequence>
<feature type="region of interest" description="Disordered" evidence="1">
    <location>
        <begin position="1"/>
        <end position="28"/>
    </location>
</feature>
<dbReference type="SUPFAM" id="SSF46894">
    <property type="entry name" value="C-terminal effector domain of the bipartite response regulators"/>
    <property type="match status" value="1"/>
</dbReference>
<evidence type="ECO:0000313" key="3">
    <source>
        <dbReference type="EMBL" id="GHF25576.1"/>
    </source>
</evidence>
<proteinExistence type="predicted"/>
<comment type="caution">
    <text evidence="3">The sequence shown here is derived from an EMBL/GenBank/DDBJ whole genome shotgun (WGS) entry which is preliminary data.</text>
</comment>
<dbReference type="SMART" id="SM00421">
    <property type="entry name" value="HTH_LUXR"/>
    <property type="match status" value="1"/>
</dbReference>
<evidence type="ECO:0000259" key="2">
    <source>
        <dbReference type="SMART" id="SM00421"/>
    </source>
</evidence>
<feature type="domain" description="HTH luxR-type" evidence="2">
    <location>
        <begin position="165"/>
        <end position="222"/>
    </location>
</feature>
<evidence type="ECO:0000256" key="1">
    <source>
        <dbReference type="SAM" id="MobiDB-lite"/>
    </source>
</evidence>
<organism evidence="3 4">
    <name type="scientific">Streptomyces mashuensis</name>
    <dbReference type="NCBI Taxonomy" id="33904"/>
    <lineage>
        <taxon>Bacteria</taxon>
        <taxon>Bacillati</taxon>
        <taxon>Actinomycetota</taxon>
        <taxon>Actinomycetes</taxon>
        <taxon>Kitasatosporales</taxon>
        <taxon>Streptomycetaceae</taxon>
        <taxon>Streptomyces</taxon>
    </lineage>
</organism>
<dbReference type="InterPro" id="IPR016032">
    <property type="entry name" value="Sig_transdc_resp-reg_C-effctor"/>
</dbReference>
<dbReference type="GO" id="GO:0006355">
    <property type="term" value="P:regulation of DNA-templated transcription"/>
    <property type="evidence" value="ECO:0007669"/>
    <property type="project" value="InterPro"/>
</dbReference>
<dbReference type="Pfam" id="PF13384">
    <property type="entry name" value="HTH_23"/>
    <property type="match status" value="1"/>
</dbReference>
<dbReference type="EMBL" id="BNBD01000001">
    <property type="protein sequence ID" value="GHF25576.1"/>
    <property type="molecule type" value="Genomic_DNA"/>
</dbReference>
<name>A0A919ATN9_9ACTN</name>
<dbReference type="Proteomes" id="UP000638313">
    <property type="component" value="Unassembled WGS sequence"/>
</dbReference>
<dbReference type="GO" id="GO:0003677">
    <property type="term" value="F:DNA binding"/>
    <property type="evidence" value="ECO:0007669"/>
    <property type="project" value="InterPro"/>
</dbReference>
<evidence type="ECO:0000313" key="4">
    <source>
        <dbReference type="Proteomes" id="UP000638313"/>
    </source>
</evidence>
<accession>A0A919ATN9</accession>
<reference evidence="3" key="1">
    <citation type="journal article" date="2014" name="Int. J. Syst. Evol. Microbiol.">
        <title>Complete genome sequence of Corynebacterium casei LMG S-19264T (=DSM 44701T), isolated from a smear-ripened cheese.</title>
        <authorList>
            <consortium name="US DOE Joint Genome Institute (JGI-PGF)"/>
            <person name="Walter F."/>
            <person name="Albersmeier A."/>
            <person name="Kalinowski J."/>
            <person name="Ruckert C."/>
        </authorList>
    </citation>
    <scope>NUCLEOTIDE SEQUENCE</scope>
    <source>
        <strain evidence="3">JCM 4059</strain>
    </source>
</reference>
<reference evidence="3" key="2">
    <citation type="submission" date="2020-09" db="EMBL/GenBank/DDBJ databases">
        <authorList>
            <person name="Sun Q."/>
            <person name="Ohkuma M."/>
        </authorList>
    </citation>
    <scope>NUCLEOTIDE SEQUENCE</scope>
    <source>
        <strain evidence="3">JCM 4059</strain>
    </source>
</reference>